<organism evidence="1 2">
    <name type="scientific">Segnochrobactrum spirostomi</name>
    <dbReference type="NCBI Taxonomy" id="2608987"/>
    <lineage>
        <taxon>Bacteria</taxon>
        <taxon>Pseudomonadati</taxon>
        <taxon>Pseudomonadota</taxon>
        <taxon>Alphaproteobacteria</taxon>
        <taxon>Hyphomicrobiales</taxon>
        <taxon>Segnochrobactraceae</taxon>
        <taxon>Segnochrobactrum</taxon>
    </lineage>
</organism>
<dbReference type="RefSeq" id="WP_153479233.1">
    <property type="nucleotide sequence ID" value="NZ_VWNA01000001.1"/>
</dbReference>
<dbReference type="Proteomes" id="UP000332515">
    <property type="component" value="Unassembled WGS sequence"/>
</dbReference>
<proteinExistence type="predicted"/>
<dbReference type="AlphaFoldDB" id="A0A6A7Y0L4"/>
<name>A0A6A7Y0L4_9HYPH</name>
<gene>
    <name evidence="1" type="ORF">F0357_04460</name>
</gene>
<sequence>MSTNKELNVNVVGSATHAYGEGYSTETLNGNSTHKVDQGKFTLDVSDNIEVATPRNILLTAYDMATVLSGNSDTKVQGDSTTTVEGSSNSYYKQSTSTNQFSTSMTITHGDTTIVKFSASFSISMSISLSLSAAASTSLSLGFNVSVQLGASVKIVAPSNVTLVMGQDYKWVAGSSVQYGLSANKFISGTDSKVSLNDIKTAGIEYKNIYASFSDVMIKDEYDLTREQANELESLKKGTISAFKGVESQMVAMMSIS</sequence>
<keyword evidence="2" id="KW-1185">Reference proteome</keyword>
<dbReference type="EMBL" id="VWNA01000001">
    <property type="protein sequence ID" value="MQT11937.1"/>
    <property type="molecule type" value="Genomic_DNA"/>
</dbReference>
<comment type="caution">
    <text evidence="1">The sequence shown here is derived from an EMBL/GenBank/DDBJ whole genome shotgun (WGS) entry which is preliminary data.</text>
</comment>
<protein>
    <submittedName>
        <fullName evidence="1">Uncharacterized protein</fullName>
    </submittedName>
</protein>
<reference evidence="1 2" key="1">
    <citation type="submission" date="2019-09" db="EMBL/GenBank/DDBJ databases">
        <title>Segnochrobactrum spirostomi gen. nov., sp. nov., isolated from the ciliate Spirostomum cf. yagiui and description of a novel family, Segnochrobactraceae fam. nov. within the order Rhizobiales of the class Alphaproteobacteria.</title>
        <authorList>
            <person name="Akter S."/>
            <person name="Shazib S.U.A."/>
            <person name="Shin M.K."/>
        </authorList>
    </citation>
    <scope>NUCLEOTIDE SEQUENCE [LARGE SCALE GENOMIC DNA]</scope>
    <source>
        <strain evidence="1 2">Sp-1</strain>
    </source>
</reference>
<evidence type="ECO:0000313" key="1">
    <source>
        <dbReference type="EMBL" id="MQT11937.1"/>
    </source>
</evidence>
<accession>A0A6A7Y0L4</accession>
<evidence type="ECO:0000313" key="2">
    <source>
        <dbReference type="Proteomes" id="UP000332515"/>
    </source>
</evidence>